<dbReference type="EMBL" id="JAUSUZ010000001">
    <property type="protein sequence ID" value="MDQ0364257.1"/>
    <property type="molecule type" value="Genomic_DNA"/>
</dbReference>
<evidence type="ECO:0000256" key="2">
    <source>
        <dbReference type="ARBA" id="ARBA00023015"/>
    </source>
</evidence>
<evidence type="ECO:0000259" key="6">
    <source>
        <dbReference type="PROSITE" id="PS50937"/>
    </source>
</evidence>
<evidence type="ECO:0000256" key="5">
    <source>
        <dbReference type="SAM" id="MobiDB-lite"/>
    </source>
</evidence>
<dbReference type="CDD" id="cd01106">
    <property type="entry name" value="HTH_TipAL-Mta"/>
    <property type="match status" value="1"/>
</dbReference>
<dbReference type="PROSITE" id="PS00552">
    <property type="entry name" value="HTH_MERR_1"/>
    <property type="match status" value="1"/>
</dbReference>
<feature type="region of interest" description="Disordered" evidence="5">
    <location>
        <begin position="201"/>
        <end position="258"/>
    </location>
</feature>
<evidence type="ECO:0000313" key="7">
    <source>
        <dbReference type="EMBL" id="MDQ0364257.1"/>
    </source>
</evidence>
<name>A0AAE3VV87_9ACTN</name>
<dbReference type="GO" id="GO:0003700">
    <property type="term" value="F:DNA-binding transcription factor activity"/>
    <property type="evidence" value="ECO:0007669"/>
    <property type="project" value="InterPro"/>
</dbReference>
<keyword evidence="2" id="KW-0805">Transcription regulation</keyword>
<keyword evidence="1" id="KW-0678">Repressor</keyword>
<evidence type="ECO:0000313" key="8">
    <source>
        <dbReference type="Proteomes" id="UP001240236"/>
    </source>
</evidence>
<accession>A0AAE3VV87</accession>
<evidence type="ECO:0000256" key="1">
    <source>
        <dbReference type="ARBA" id="ARBA00022491"/>
    </source>
</evidence>
<evidence type="ECO:0000256" key="3">
    <source>
        <dbReference type="ARBA" id="ARBA00023125"/>
    </source>
</evidence>
<dbReference type="InterPro" id="IPR047057">
    <property type="entry name" value="MerR_fam"/>
</dbReference>
<evidence type="ECO:0000256" key="4">
    <source>
        <dbReference type="ARBA" id="ARBA00023163"/>
    </source>
</evidence>
<dbReference type="Gene3D" id="1.10.1660.10">
    <property type="match status" value="1"/>
</dbReference>
<protein>
    <submittedName>
        <fullName evidence="7">DNA-binding transcriptional MerR regulator</fullName>
    </submittedName>
</protein>
<gene>
    <name evidence="7" type="ORF">J2S42_000926</name>
</gene>
<feature type="region of interest" description="Disordered" evidence="5">
    <location>
        <begin position="307"/>
        <end position="326"/>
    </location>
</feature>
<dbReference type="Proteomes" id="UP001240236">
    <property type="component" value="Unassembled WGS sequence"/>
</dbReference>
<dbReference type="PRINTS" id="PR00040">
    <property type="entry name" value="HTHMERR"/>
</dbReference>
<dbReference type="PANTHER" id="PTHR30204:SF69">
    <property type="entry name" value="MERR-FAMILY TRANSCRIPTIONAL REGULATOR"/>
    <property type="match status" value="1"/>
</dbReference>
<dbReference type="InterPro" id="IPR000551">
    <property type="entry name" value="MerR-type_HTH_dom"/>
</dbReference>
<sequence length="326" mass="33864">MKVKEDTVWRIGQLARMTGVSERTLRHYDAIGLLPPAAVTAGSGHRWYGTAELARLERIRGLQRLGLPLKQIATLAGAPDRDLHTALTGSLADLRARIAVMTAALAAAEAHLSDPSGLLPQQTTVGPRDLRVLRRRITGPSELTGLCGDTPGTLLTWLDHAAGSTPPPDPETGFQAALTVSGGHRMTLPARTVVRAVVPSTAGVPPYRNPTLRTDAEPPPASGPPRHAGMPLRAERPPGAGTSWHGNTPPGAGAPPDSAVVAAGKALFAWVDRHGLAVAGPTVEDHLVDGDGGTLTVLELTVVAKSLPPSAALADRSEDGPSAGRR</sequence>
<dbReference type="InterPro" id="IPR009061">
    <property type="entry name" value="DNA-bd_dom_put_sf"/>
</dbReference>
<dbReference type="SUPFAM" id="SSF46955">
    <property type="entry name" value="Putative DNA-binding domain"/>
    <property type="match status" value="1"/>
</dbReference>
<feature type="domain" description="HTH merR-type" evidence="6">
    <location>
        <begin position="8"/>
        <end position="78"/>
    </location>
</feature>
<dbReference type="AlphaFoldDB" id="A0AAE3VV87"/>
<keyword evidence="3 7" id="KW-0238">DNA-binding</keyword>
<reference evidence="7 8" key="1">
    <citation type="submission" date="2023-07" db="EMBL/GenBank/DDBJ databases">
        <title>Sequencing the genomes of 1000 actinobacteria strains.</title>
        <authorList>
            <person name="Klenk H.-P."/>
        </authorList>
    </citation>
    <scope>NUCLEOTIDE SEQUENCE [LARGE SCALE GENOMIC DNA]</scope>
    <source>
        <strain evidence="7 8">DSM 44709</strain>
    </source>
</reference>
<keyword evidence="8" id="KW-1185">Reference proteome</keyword>
<organism evidence="7 8">
    <name type="scientific">Catenuloplanes indicus</name>
    <dbReference type="NCBI Taxonomy" id="137267"/>
    <lineage>
        <taxon>Bacteria</taxon>
        <taxon>Bacillati</taxon>
        <taxon>Actinomycetota</taxon>
        <taxon>Actinomycetes</taxon>
        <taxon>Micromonosporales</taxon>
        <taxon>Micromonosporaceae</taxon>
        <taxon>Catenuloplanes</taxon>
    </lineage>
</organism>
<dbReference type="RefSeq" id="WP_307235520.1">
    <property type="nucleotide sequence ID" value="NZ_JAUSUZ010000001.1"/>
</dbReference>
<dbReference type="GO" id="GO:0003677">
    <property type="term" value="F:DNA binding"/>
    <property type="evidence" value="ECO:0007669"/>
    <property type="project" value="UniProtKB-KW"/>
</dbReference>
<proteinExistence type="predicted"/>
<keyword evidence="4" id="KW-0804">Transcription</keyword>
<comment type="caution">
    <text evidence="7">The sequence shown here is derived from an EMBL/GenBank/DDBJ whole genome shotgun (WGS) entry which is preliminary data.</text>
</comment>
<dbReference type="PANTHER" id="PTHR30204">
    <property type="entry name" value="REDOX-CYCLING DRUG-SENSING TRANSCRIPTIONAL ACTIVATOR SOXR"/>
    <property type="match status" value="1"/>
</dbReference>
<dbReference type="SMART" id="SM00422">
    <property type="entry name" value="HTH_MERR"/>
    <property type="match status" value="1"/>
</dbReference>
<dbReference type="Pfam" id="PF13411">
    <property type="entry name" value="MerR_1"/>
    <property type="match status" value="1"/>
</dbReference>
<dbReference type="PROSITE" id="PS50937">
    <property type="entry name" value="HTH_MERR_2"/>
    <property type="match status" value="1"/>
</dbReference>